<feature type="compositionally biased region" description="Pro residues" evidence="1">
    <location>
        <begin position="213"/>
        <end position="222"/>
    </location>
</feature>
<dbReference type="Proteomes" id="UP000474802">
    <property type="component" value="Unassembled WGS sequence"/>
</dbReference>
<keyword evidence="3" id="KW-1185">Reference proteome</keyword>
<sequence length="222" mass="25226">MRHAFEAKAQLPRRQGAQQRIKFIIFKVIARRLELEHIAPRRQVAAQHGKAPPAHQHHAFGRCTAAALEITLAEEAIQRLALMEARHQPLGTLAYRQKGALFIDDDRCRFQRSERRTKMVGPLEPIAQATDDVGHGQRVVRTIAQSRRTRQGCKMLAFLAVRQKRRADRADGCKPAKAPDRREPSRPRPHRQQQADAHGAAEKPRSRRLQCEPQPPPSGRES</sequence>
<feature type="compositionally biased region" description="Basic and acidic residues" evidence="1">
    <location>
        <begin position="168"/>
        <end position="186"/>
    </location>
</feature>
<reference evidence="2 3" key="2">
    <citation type="submission" date="2020-03" db="EMBL/GenBank/DDBJ databases">
        <title>Devosia chinhatensis sp. nov., isolated from a hexachlorocyclohexane (HCH) dump site in India.</title>
        <authorList>
            <person name="Kumar M."/>
            <person name="Lal R."/>
        </authorList>
    </citation>
    <scope>NUCLEOTIDE SEQUENCE [LARGE SCALE GENOMIC DNA]</scope>
    <source>
        <strain evidence="2 3">H239</strain>
    </source>
</reference>
<dbReference type="RefSeq" id="WP_164532660.1">
    <property type="nucleotide sequence ID" value="NZ_JAALFG010000001.1"/>
</dbReference>
<dbReference type="AlphaFoldDB" id="A0A6M1S9B6"/>
<protein>
    <submittedName>
        <fullName evidence="2">Uncharacterized protein</fullName>
    </submittedName>
</protein>
<evidence type="ECO:0000256" key="1">
    <source>
        <dbReference type="SAM" id="MobiDB-lite"/>
    </source>
</evidence>
<evidence type="ECO:0000313" key="2">
    <source>
        <dbReference type="EMBL" id="NGP16397.1"/>
    </source>
</evidence>
<accession>A0A6M1S9B6</accession>
<evidence type="ECO:0000313" key="3">
    <source>
        <dbReference type="Proteomes" id="UP000474802"/>
    </source>
</evidence>
<feature type="region of interest" description="Disordered" evidence="1">
    <location>
        <begin position="164"/>
        <end position="222"/>
    </location>
</feature>
<dbReference type="EMBL" id="JAALFG010000001">
    <property type="protein sequence ID" value="NGP16397.1"/>
    <property type="molecule type" value="Genomic_DNA"/>
</dbReference>
<proteinExistence type="predicted"/>
<name>A0A6M1S9B6_9HYPH</name>
<organism evidence="2 3">
    <name type="scientific">Devosia aurantiaca</name>
    <dbReference type="NCBI Taxonomy" id="2714858"/>
    <lineage>
        <taxon>Bacteria</taxon>
        <taxon>Pseudomonadati</taxon>
        <taxon>Pseudomonadota</taxon>
        <taxon>Alphaproteobacteria</taxon>
        <taxon>Hyphomicrobiales</taxon>
        <taxon>Devosiaceae</taxon>
        <taxon>Devosia</taxon>
    </lineage>
</organism>
<gene>
    <name evidence="2" type="ORF">G5575_00645</name>
</gene>
<reference evidence="2 3" key="1">
    <citation type="submission" date="2020-02" db="EMBL/GenBank/DDBJ databases">
        <authorList>
            <person name="Khan S.A."/>
            <person name="Jeon C.O."/>
            <person name="Chun B.H."/>
        </authorList>
    </citation>
    <scope>NUCLEOTIDE SEQUENCE [LARGE SCALE GENOMIC DNA]</scope>
    <source>
        <strain evidence="2 3">H239</strain>
    </source>
</reference>
<comment type="caution">
    <text evidence="2">The sequence shown here is derived from an EMBL/GenBank/DDBJ whole genome shotgun (WGS) entry which is preliminary data.</text>
</comment>